<organism evidence="7 8">
    <name type="scientific">Candidatus Gottesmanbacteria bacterium GW2011_GWA2_44_17</name>
    <dbReference type="NCBI Taxonomy" id="1618444"/>
    <lineage>
        <taxon>Bacteria</taxon>
        <taxon>Candidatus Gottesmaniibacteriota</taxon>
    </lineage>
</organism>
<evidence type="ECO:0000256" key="3">
    <source>
        <dbReference type="ARBA" id="ARBA00022989"/>
    </source>
</evidence>
<evidence type="ECO:0000259" key="6">
    <source>
        <dbReference type="Pfam" id="PF01699"/>
    </source>
</evidence>
<dbReference type="GO" id="GO:0005262">
    <property type="term" value="F:calcium channel activity"/>
    <property type="evidence" value="ECO:0007669"/>
    <property type="project" value="TreeGrafter"/>
</dbReference>
<keyword evidence="4 5" id="KW-0472">Membrane</keyword>
<feature type="transmembrane region" description="Helical" evidence="5">
    <location>
        <begin position="30"/>
        <end position="53"/>
    </location>
</feature>
<evidence type="ECO:0000313" key="7">
    <source>
        <dbReference type="EMBL" id="KKT46477.1"/>
    </source>
</evidence>
<evidence type="ECO:0000256" key="5">
    <source>
        <dbReference type="SAM" id="Phobius"/>
    </source>
</evidence>
<evidence type="ECO:0000256" key="4">
    <source>
        <dbReference type="ARBA" id="ARBA00023136"/>
    </source>
</evidence>
<keyword evidence="3 5" id="KW-1133">Transmembrane helix</keyword>
<dbReference type="GO" id="GO:0006874">
    <property type="term" value="P:intracellular calcium ion homeostasis"/>
    <property type="evidence" value="ECO:0007669"/>
    <property type="project" value="TreeGrafter"/>
</dbReference>
<dbReference type="Gene3D" id="1.20.1420.30">
    <property type="entry name" value="NCX, central ion-binding region"/>
    <property type="match status" value="2"/>
</dbReference>
<name>A0A0G1JRC8_9BACT</name>
<comment type="caution">
    <text evidence="7">The sequence shown here is derived from an EMBL/GenBank/DDBJ whole genome shotgun (WGS) entry which is preliminary data.</text>
</comment>
<sequence length="303" mass="33468">MGLGIILAVSANWVVKSTAYFSKRLHVQSFLLGFLILGFATTIPEMFVAYQAVRDGVPQLSVGNLLGGSILLLSFIMGGSALFLRRIILDHGMTTRDIGLSTLVVAMPAVVLWDGRLTRFEGIILILVYIIHIGFINREQHFIDRVEHHAKNVKHSFHALMLGMGGLVGLAFSSRFIVTIGEGLARQYSISPFVIGLFLITFGTNLPELTLAVEAIIKKKRDIAFGDVLGSAVINTPILGVICVFAPFSVPDHLRMRATLILLAGTALFFWWAASSKRDITRREGIVLFILYFLFVAFEMMKI</sequence>
<evidence type="ECO:0000256" key="2">
    <source>
        <dbReference type="ARBA" id="ARBA00022692"/>
    </source>
</evidence>
<dbReference type="Proteomes" id="UP000034063">
    <property type="component" value="Unassembled WGS sequence"/>
</dbReference>
<accession>A0A0G1JRC8</accession>
<feature type="transmembrane region" description="Helical" evidence="5">
    <location>
        <begin position="157"/>
        <end position="178"/>
    </location>
</feature>
<dbReference type="AlphaFoldDB" id="A0A0G1JRC8"/>
<dbReference type="InterPro" id="IPR004481">
    <property type="entry name" value="K/Na/Ca-exchanger"/>
</dbReference>
<feature type="domain" description="Sodium/calcium exchanger membrane region" evidence="6">
    <location>
        <begin position="4"/>
        <end position="134"/>
    </location>
</feature>
<dbReference type="PANTHER" id="PTHR10846">
    <property type="entry name" value="SODIUM/POTASSIUM/CALCIUM EXCHANGER"/>
    <property type="match status" value="1"/>
</dbReference>
<dbReference type="InterPro" id="IPR044880">
    <property type="entry name" value="NCX_ion-bd_dom_sf"/>
</dbReference>
<comment type="subcellular location">
    <subcellularLocation>
        <location evidence="1">Membrane</location>
        <topology evidence="1">Multi-pass membrane protein</topology>
    </subcellularLocation>
</comment>
<dbReference type="InterPro" id="IPR004837">
    <property type="entry name" value="NaCa_Exmemb"/>
</dbReference>
<feature type="transmembrane region" description="Helical" evidence="5">
    <location>
        <begin position="254"/>
        <end position="273"/>
    </location>
</feature>
<dbReference type="EMBL" id="LCIB01000023">
    <property type="protein sequence ID" value="KKT46477.1"/>
    <property type="molecule type" value="Genomic_DNA"/>
</dbReference>
<protein>
    <submittedName>
        <fullName evidence="7">Na+/Ca+ antiporter, CaCA family</fullName>
    </submittedName>
</protein>
<dbReference type="Pfam" id="PF01699">
    <property type="entry name" value="Na_Ca_ex"/>
    <property type="match status" value="2"/>
</dbReference>
<dbReference type="PANTHER" id="PTHR10846:SF8">
    <property type="entry name" value="INNER MEMBRANE PROTEIN YRBG"/>
    <property type="match status" value="1"/>
</dbReference>
<feature type="transmembrane region" description="Helical" evidence="5">
    <location>
        <begin position="285"/>
        <end position="301"/>
    </location>
</feature>
<evidence type="ECO:0000313" key="8">
    <source>
        <dbReference type="Proteomes" id="UP000034063"/>
    </source>
</evidence>
<feature type="transmembrane region" description="Helical" evidence="5">
    <location>
        <begin position="65"/>
        <end position="84"/>
    </location>
</feature>
<dbReference type="GO" id="GO:0008273">
    <property type="term" value="F:calcium, potassium:sodium antiporter activity"/>
    <property type="evidence" value="ECO:0007669"/>
    <property type="project" value="TreeGrafter"/>
</dbReference>
<feature type="domain" description="Sodium/calcium exchanger membrane region" evidence="6">
    <location>
        <begin position="161"/>
        <end position="299"/>
    </location>
</feature>
<keyword evidence="2 5" id="KW-0812">Transmembrane</keyword>
<feature type="transmembrane region" description="Helical" evidence="5">
    <location>
        <begin position="190"/>
        <end position="211"/>
    </location>
</feature>
<feature type="transmembrane region" description="Helical" evidence="5">
    <location>
        <begin position="96"/>
        <end position="113"/>
    </location>
</feature>
<gene>
    <name evidence="7" type="ORF">UW37_C0023G0015</name>
</gene>
<dbReference type="GO" id="GO:0005886">
    <property type="term" value="C:plasma membrane"/>
    <property type="evidence" value="ECO:0007669"/>
    <property type="project" value="TreeGrafter"/>
</dbReference>
<reference evidence="7 8" key="1">
    <citation type="journal article" date="2015" name="Nature">
        <title>rRNA introns, odd ribosomes, and small enigmatic genomes across a large radiation of phyla.</title>
        <authorList>
            <person name="Brown C.T."/>
            <person name="Hug L.A."/>
            <person name="Thomas B.C."/>
            <person name="Sharon I."/>
            <person name="Castelle C.J."/>
            <person name="Singh A."/>
            <person name="Wilkins M.J."/>
            <person name="Williams K.H."/>
            <person name="Banfield J.F."/>
        </authorList>
    </citation>
    <scope>NUCLEOTIDE SEQUENCE [LARGE SCALE GENOMIC DNA]</scope>
</reference>
<evidence type="ECO:0000256" key="1">
    <source>
        <dbReference type="ARBA" id="ARBA00004141"/>
    </source>
</evidence>
<feature type="transmembrane region" description="Helical" evidence="5">
    <location>
        <begin position="223"/>
        <end position="248"/>
    </location>
</feature>
<feature type="transmembrane region" description="Helical" evidence="5">
    <location>
        <begin position="119"/>
        <end position="136"/>
    </location>
</feature>
<proteinExistence type="predicted"/>